<accession>A0A2M3ZX90</accession>
<sequence>MRARCGMRACCTLCSRSSYRATSLLSLLAHSGFAQMRRRGFPFAFRSCRFHSSCCCHSTKMVLRKSLIKENKVNTLSSVIGLASE</sequence>
<proteinExistence type="predicted"/>
<dbReference type="AlphaFoldDB" id="A0A2M3ZX90"/>
<reference evidence="1" key="1">
    <citation type="submission" date="2018-01" db="EMBL/GenBank/DDBJ databases">
        <title>An insight into the sialome of Amazonian anophelines.</title>
        <authorList>
            <person name="Ribeiro J.M."/>
            <person name="Scarpassa V."/>
            <person name="Calvo E."/>
        </authorList>
    </citation>
    <scope>NUCLEOTIDE SEQUENCE</scope>
    <source>
        <tissue evidence="1">Salivary glands</tissue>
    </source>
</reference>
<evidence type="ECO:0000313" key="1">
    <source>
        <dbReference type="EMBL" id="MBW33186.1"/>
    </source>
</evidence>
<dbReference type="EMBL" id="GGFM01012435">
    <property type="protein sequence ID" value="MBW33186.1"/>
    <property type="molecule type" value="Transcribed_RNA"/>
</dbReference>
<organism evidence="1">
    <name type="scientific">Anopheles braziliensis</name>
    <dbReference type="NCBI Taxonomy" id="58242"/>
    <lineage>
        <taxon>Eukaryota</taxon>
        <taxon>Metazoa</taxon>
        <taxon>Ecdysozoa</taxon>
        <taxon>Arthropoda</taxon>
        <taxon>Hexapoda</taxon>
        <taxon>Insecta</taxon>
        <taxon>Pterygota</taxon>
        <taxon>Neoptera</taxon>
        <taxon>Endopterygota</taxon>
        <taxon>Diptera</taxon>
        <taxon>Nematocera</taxon>
        <taxon>Culicoidea</taxon>
        <taxon>Culicidae</taxon>
        <taxon>Anophelinae</taxon>
        <taxon>Anopheles</taxon>
    </lineage>
</organism>
<name>A0A2M3ZX90_9DIPT</name>
<protein>
    <submittedName>
        <fullName evidence="1">Putative secreted peptide</fullName>
    </submittedName>
</protein>